<dbReference type="AlphaFoldDB" id="Q6H6K0"/>
<proteinExistence type="predicted"/>
<evidence type="ECO:0000313" key="2">
    <source>
        <dbReference type="Proteomes" id="UP000000763"/>
    </source>
</evidence>
<dbReference type="Proteomes" id="UP000000763">
    <property type="component" value="Chromosome 2"/>
</dbReference>
<sequence length="159" mass="17186">MAKLGQYKLACQSSAPREMLSPSSLFLSLHPHSLPAPSAPGTNTDVWCVAAVTHSGLHHHPLRPPLPSFRPPSAATTMVVVWRRPSPIIGAEPPPSRICPRNGAATADFASTCLLASSSHRHLLRGHRIRPVADRGRRRQPPSVQGLTGILHALLYIIF</sequence>
<dbReference type="EMBL" id="AP005003">
    <property type="protein sequence ID" value="BAD25649.1"/>
    <property type="molecule type" value="Genomic_DNA"/>
</dbReference>
<evidence type="ECO:0000313" key="1">
    <source>
        <dbReference type="EMBL" id="BAD25649.1"/>
    </source>
</evidence>
<organism evidence="1 2">
    <name type="scientific">Oryza sativa subsp. japonica</name>
    <name type="common">Rice</name>
    <dbReference type="NCBI Taxonomy" id="39947"/>
    <lineage>
        <taxon>Eukaryota</taxon>
        <taxon>Viridiplantae</taxon>
        <taxon>Streptophyta</taxon>
        <taxon>Embryophyta</taxon>
        <taxon>Tracheophyta</taxon>
        <taxon>Spermatophyta</taxon>
        <taxon>Magnoliopsida</taxon>
        <taxon>Liliopsida</taxon>
        <taxon>Poales</taxon>
        <taxon>Poaceae</taxon>
        <taxon>BOP clade</taxon>
        <taxon>Oryzoideae</taxon>
        <taxon>Oryzeae</taxon>
        <taxon>Oryzinae</taxon>
        <taxon>Oryza</taxon>
        <taxon>Oryza sativa</taxon>
    </lineage>
</organism>
<reference evidence="2" key="2">
    <citation type="journal article" date="2008" name="Nucleic Acids Res.">
        <title>The rice annotation project database (RAP-DB): 2008 update.</title>
        <authorList>
            <consortium name="The rice annotation project (RAP)"/>
        </authorList>
    </citation>
    <scope>GENOME REANNOTATION</scope>
    <source>
        <strain evidence="2">cv. Nipponbare</strain>
    </source>
</reference>
<name>Q6H6K0_ORYSJ</name>
<protein>
    <submittedName>
        <fullName evidence="1">Uncharacterized protein</fullName>
    </submittedName>
</protein>
<accession>Q6H6K0</accession>
<gene>
    <name evidence="1" type="primary">P0495C02.13</name>
</gene>
<reference evidence="2" key="1">
    <citation type="journal article" date="2005" name="Nature">
        <title>The map-based sequence of the rice genome.</title>
        <authorList>
            <consortium name="International rice genome sequencing project (IRGSP)"/>
            <person name="Matsumoto T."/>
            <person name="Wu J."/>
            <person name="Kanamori H."/>
            <person name="Katayose Y."/>
            <person name="Fujisawa M."/>
            <person name="Namiki N."/>
            <person name="Mizuno H."/>
            <person name="Yamamoto K."/>
            <person name="Antonio B.A."/>
            <person name="Baba T."/>
            <person name="Sakata K."/>
            <person name="Nagamura Y."/>
            <person name="Aoki H."/>
            <person name="Arikawa K."/>
            <person name="Arita K."/>
            <person name="Bito T."/>
            <person name="Chiden Y."/>
            <person name="Fujitsuka N."/>
            <person name="Fukunaka R."/>
            <person name="Hamada M."/>
            <person name="Harada C."/>
            <person name="Hayashi A."/>
            <person name="Hijishita S."/>
            <person name="Honda M."/>
            <person name="Hosokawa S."/>
            <person name="Ichikawa Y."/>
            <person name="Idonuma A."/>
            <person name="Iijima M."/>
            <person name="Ikeda M."/>
            <person name="Ikeno M."/>
            <person name="Ito K."/>
            <person name="Ito S."/>
            <person name="Ito T."/>
            <person name="Ito Y."/>
            <person name="Ito Y."/>
            <person name="Iwabuchi A."/>
            <person name="Kamiya K."/>
            <person name="Karasawa W."/>
            <person name="Kurita K."/>
            <person name="Katagiri S."/>
            <person name="Kikuta A."/>
            <person name="Kobayashi H."/>
            <person name="Kobayashi N."/>
            <person name="Machita K."/>
            <person name="Maehara T."/>
            <person name="Masukawa M."/>
            <person name="Mizubayashi T."/>
            <person name="Mukai Y."/>
            <person name="Nagasaki H."/>
            <person name="Nagata Y."/>
            <person name="Naito S."/>
            <person name="Nakashima M."/>
            <person name="Nakama Y."/>
            <person name="Nakamichi Y."/>
            <person name="Nakamura M."/>
            <person name="Meguro A."/>
            <person name="Negishi M."/>
            <person name="Ohta I."/>
            <person name="Ohta T."/>
            <person name="Okamoto M."/>
            <person name="Ono N."/>
            <person name="Saji S."/>
            <person name="Sakaguchi M."/>
            <person name="Sakai K."/>
            <person name="Shibata M."/>
            <person name="Shimokawa T."/>
            <person name="Song J."/>
            <person name="Takazaki Y."/>
            <person name="Terasawa K."/>
            <person name="Tsugane M."/>
            <person name="Tsuji K."/>
            <person name="Ueda S."/>
            <person name="Waki K."/>
            <person name="Yamagata H."/>
            <person name="Yamamoto M."/>
            <person name="Yamamoto S."/>
            <person name="Yamane H."/>
            <person name="Yoshiki S."/>
            <person name="Yoshihara R."/>
            <person name="Yukawa K."/>
            <person name="Zhong H."/>
            <person name="Yano M."/>
            <person name="Yuan Q."/>
            <person name="Ouyang S."/>
            <person name="Liu J."/>
            <person name="Jones K.M."/>
            <person name="Gansberger K."/>
            <person name="Moffat K."/>
            <person name="Hill J."/>
            <person name="Bera J."/>
            <person name="Fadrosh D."/>
            <person name="Jin S."/>
            <person name="Johri S."/>
            <person name="Kim M."/>
            <person name="Overton L."/>
            <person name="Reardon M."/>
            <person name="Tsitrin T."/>
            <person name="Vuong H."/>
            <person name="Weaver B."/>
            <person name="Ciecko A."/>
            <person name="Tallon L."/>
            <person name="Jackson J."/>
            <person name="Pai G."/>
            <person name="Aken S.V."/>
            <person name="Utterback T."/>
            <person name="Reidmuller S."/>
            <person name="Feldblyum T."/>
            <person name="Hsiao J."/>
            <person name="Zismann V."/>
            <person name="Iobst S."/>
            <person name="de Vazeille A.R."/>
            <person name="Buell C.R."/>
            <person name="Ying K."/>
            <person name="Li Y."/>
            <person name="Lu T."/>
            <person name="Huang Y."/>
            <person name="Zhao Q."/>
            <person name="Feng Q."/>
            <person name="Zhang L."/>
            <person name="Zhu J."/>
            <person name="Weng Q."/>
            <person name="Mu J."/>
            <person name="Lu Y."/>
            <person name="Fan D."/>
            <person name="Liu Y."/>
            <person name="Guan J."/>
            <person name="Zhang Y."/>
            <person name="Yu S."/>
            <person name="Liu X."/>
            <person name="Zhang Y."/>
            <person name="Hong G."/>
            <person name="Han B."/>
            <person name="Choisne N."/>
            <person name="Demange N."/>
            <person name="Orjeda G."/>
            <person name="Samain S."/>
            <person name="Cattolico L."/>
            <person name="Pelletier E."/>
            <person name="Couloux A."/>
            <person name="Segurens B."/>
            <person name="Wincker P."/>
            <person name="D'Hont A."/>
            <person name="Scarpelli C."/>
            <person name="Weissenbach J."/>
            <person name="Salanoubat M."/>
            <person name="Quetier F."/>
            <person name="Yu Y."/>
            <person name="Kim H.R."/>
            <person name="Rambo T."/>
            <person name="Currie J."/>
            <person name="Collura K."/>
            <person name="Luo M."/>
            <person name="Yang T."/>
            <person name="Ammiraju J.S.S."/>
            <person name="Engler F."/>
            <person name="Soderlund C."/>
            <person name="Wing R.A."/>
            <person name="Palmer L.E."/>
            <person name="de la Bastide M."/>
            <person name="Spiegel L."/>
            <person name="Nascimento L."/>
            <person name="Zutavern T."/>
            <person name="O'Shaughnessy A."/>
            <person name="Dike S."/>
            <person name="Dedhia N."/>
            <person name="Preston R."/>
            <person name="Balija V."/>
            <person name="McCombie W.R."/>
            <person name="Chow T."/>
            <person name="Chen H."/>
            <person name="Chung M."/>
            <person name="Chen C."/>
            <person name="Shaw J."/>
            <person name="Wu H."/>
            <person name="Hsiao K."/>
            <person name="Chao Y."/>
            <person name="Chu M."/>
            <person name="Cheng C."/>
            <person name="Hour A."/>
            <person name="Lee P."/>
            <person name="Lin S."/>
            <person name="Lin Y."/>
            <person name="Liou J."/>
            <person name="Liu S."/>
            <person name="Hsing Y."/>
            <person name="Raghuvanshi S."/>
            <person name="Mohanty A."/>
            <person name="Bharti A.K."/>
            <person name="Gaur A."/>
            <person name="Gupta V."/>
            <person name="Kumar D."/>
            <person name="Ravi V."/>
            <person name="Vij S."/>
            <person name="Kapur A."/>
            <person name="Khurana P."/>
            <person name="Khurana P."/>
            <person name="Khurana J.P."/>
            <person name="Tyagi A.K."/>
            <person name="Gaikwad K."/>
            <person name="Singh A."/>
            <person name="Dalal V."/>
            <person name="Srivastava S."/>
            <person name="Dixit A."/>
            <person name="Pal A.K."/>
            <person name="Ghazi I.A."/>
            <person name="Yadav M."/>
            <person name="Pandit A."/>
            <person name="Bhargava A."/>
            <person name="Sureshbabu K."/>
            <person name="Batra K."/>
            <person name="Sharma T.R."/>
            <person name="Mohapatra T."/>
            <person name="Singh N.K."/>
            <person name="Messing J."/>
            <person name="Nelson A.B."/>
            <person name="Fuks G."/>
            <person name="Kavchok S."/>
            <person name="Keizer G."/>
            <person name="Linton E."/>
            <person name="Llaca V."/>
            <person name="Song R."/>
            <person name="Tanyolac B."/>
            <person name="Young S."/>
            <person name="Ho-Il K."/>
            <person name="Hahn J.H."/>
            <person name="Sangsakoo G."/>
            <person name="Vanavichit A."/>
            <person name="de Mattos Luiz.A.T."/>
            <person name="Zimmer P.D."/>
            <person name="Malone G."/>
            <person name="Dellagostin O."/>
            <person name="de Oliveira A.C."/>
            <person name="Bevan M."/>
            <person name="Bancroft I."/>
            <person name="Minx P."/>
            <person name="Cordum H."/>
            <person name="Wilson R."/>
            <person name="Cheng Z."/>
            <person name="Jin W."/>
            <person name="Jiang J."/>
            <person name="Leong S.A."/>
            <person name="Iwama H."/>
            <person name="Gojobori T."/>
            <person name="Itoh T."/>
            <person name="Niimura Y."/>
            <person name="Fujii Y."/>
            <person name="Habara T."/>
            <person name="Sakai H."/>
            <person name="Sato Y."/>
            <person name="Wilson G."/>
            <person name="Kumar K."/>
            <person name="McCouch S."/>
            <person name="Juretic N."/>
            <person name="Hoen D."/>
            <person name="Wright S."/>
            <person name="Bruskiewich R."/>
            <person name="Bureau T."/>
            <person name="Miyao A."/>
            <person name="Hirochika H."/>
            <person name="Nishikawa T."/>
            <person name="Kadowaki K."/>
            <person name="Sugiura M."/>
            <person name="Burr B."/>
            <person name="Sasaki T."/>
        </authorList>
    </citation>
    <scope>NUCLEOTIDE SEQUENCE [LARGE SCALE GENOMIC DNA]</scope>
    <source>
        <strain evidence="2">cv. Nipponbare</strain>
    </source>
</reference>